<dbReference type="Proteomes" id="UP000830375">
    <property type="component" value="Unassembled WGS sequence"/>
</dbReference>
<keyword evidence="4" id="KW-1185">Reference proteome</keyword>
<evidence type="ECO:0000313" key="4">
    <source>
        <dbReference type="Proteomes" id="UP000830375"/>
    </source>
</evidence>
<evidence type="ECO:0000313" key="3">
    <source>
        <dbReference type="EMBL" id="KAI2647909.1"/>
    </source>
</evidence>
<feature type="domain" description="PiggyBac transposable element-derived protein" evidence="2">
    <location>
        <begin position="104"/>
        <end position="353"/>
    </location>
</feature>
<feature type="compositionally biased region" description="Acidic residues" evidence="1">
    <location>
        <begin position="20"/>
        <end position="54"/>
    </location>
</feature>
<comment type="caution">
    <text evidence="3">The sequence shown here is derived from an EMBL/GenBank/DDBJ whole genome shotgun (WGS) entry which is preliminary data.</text>
</comment>
<gene>
    <name evidence="3" type="ORF">H4Q32_028588</name>
</gene>
<dbReference type="Pfam" id="PF13843">
    <property type="entry name" value="DDE_Tnp_1_7"/>
    <property type="match status" value="1"/>
</dbReference>
<feature type="region of interest" description="Disordered" evidence="1">
    <location>
        <begin position="1"/>
        <end position="79"/>
    </location>
</feature>
<reference evidence="3 4" key="1">
    <citation type="submission" date="2022-01" db="EMBL/GenBank/DDBJ databases">
        <title>A high-quality chromosome-level genome assembly of rohu carp, Labeo rohita.</title>
        <authorList>
            <person name="Arick M.A. II"/>
            <person name="Hsu C.-Y."/>
            <person name="Magbanua Z."/>
            <person name="Pechanova O."/>
            <person name="Grover C."/>
            <person name="Miller E."/>
            <person name="Thrash A."/>
            <person name="Ezzel L."/>
            <person name="Alam S."/>
            <person name="Benzie J."/>
            <person name="Hamilton M."/>
            <person name="Karsi A."/>
            <person name="Lawrence M.L."/>
            <person name="Peterson D.G."/>
        </authorList>
    </citation>
    <scope>NUCLEOTIDE SEQUENCE [LARGE SCALE GENOMIC DNA]</scope>
    <source>
        <strain evidence="4">BAU-BD-2019</strain>
        <tissue evidence="3">Blood</tissue>
    </source>
</reference>
<sequence length="372" mass="42638">MTRRYSAEETLEYLLRSSDEDNDAPDDEAVDDTSEEEDCTEAEPDLESDSDEEGPVTYRSKNSKILWSPSPPPQTQGRARAEEVLRNTPGPTRYACARVEDIRSAFELFFTNSIQNILLEMTNLEGRRVYENEWNDIMLEEMQAFVGLLILAGVCKSNNEATRSLWDSEMGRAIFRATMPLKTFHKLSRVVRFDDKTTRHVRRESDKLAPIRNIWEKWVERLPLMYNPGLNVTVDECLVAFRGRCSFKQYIPSKPAKYGIKIWAACDAKTNYCWNMQVYTGKPAGAQPERNLGKRVVMEMTHGLQGHIVTCDSLFTSHALGTELLQKKIKNAWNSAQEQARASKRLDNCKRQGSIFLKVCFHGDTHHRVILC</sequence>
<evidence type="ECO:0000259" key="2">
    <source>
        <dbReference type="Pfam" id="PF13843"/>
    </source>
</evidence>
<name>A0ABQ8LC73_LABRO</name>
<dbReference type="PANTHER" id="PTHR46599:SF6">
    <property type="entry name" value="DUAL SPECIFICITY PHOSPHATASE 26"/>
    <property type="match status" value="1"/>
</dbReference>
<accession>A0ABQ8LC73</accession>
<dbReference type="InterPro" id="IPR029526">
    <property type="entry name" value="PGBD"/>
</dbReference>
<dbReference type="EMBL" id="JACTAM010000076">
    <property type="protein sequence ID" value="KAI2647909.1"/>
    <property type="molecule type" value="Genomic_DNA"/>
</dbReference>
<evidence type="ECO:0000256" key="1">
    <source>
        <dbReference type="SAM" id="MobiDB-lite"/>
    </source>
</evidence>
<proteinExistence type="predicted"/>
<organism evidence="3 4">
    <name type="scientific">Labeo rohita</name>
    <name type="common">Indian major carp</name>
    <name type="synonym">Cyprinus rohita</name>
    <dbReference type="NCBI Taxonomy" id="84645"/>
    <lineage>
        <taxon>Eukaryota</taxon>
        <taxon>Metazoa</taxon>
        <taxon>Chordata</taxon>
        <taxon>Craniata</taxon>
        <taxon>Vertebrata</taxon>
        <taxon>Euteleostomi</taxon>
        <taxon>Actinopterygii</taxon>
        <taxon>Neopterygii</taxon>
        <taxon>Teleostei</taxon>
        <taxon>Ostariophysi</taxon>
        <taxon>Cypriniformes</taxon>
        <taxon>Cyprinidae</taxon>
        <taxon>Labeoninae</taxon>
        <taxon>Labeonini</taxon>
        <taxon>Labeo</taxon>
    </lineage>
</organism>
<protein>
    <submittedName>
        <fullName evidence="3">PiggyBac transposable element-derived protein 4</fullName>
    </submittedName>
</protein>
<dbReference type="PANTHER" id="PTHR46599">
    <property type="entry name" value="PIGGYBAC TRANSPOSABLE ELEMENT-DERIVED PROTEIN 4"/>
    <property type="match status" value="1"/>
</dbReference>